<accession>Q0N778</accession>
<protein>
    <submittedName>
        <fullName evidence="1">Ser/thr kinase-like protein</fullName>
    </submittedName>
</protein>
<reference evidence="1 2" key="1">
    <citation type="journal article" date="2006" name="Science">
        <title>Genome sequence diversity and clues to the evolution of variola (smallpox) virus.</title>
        <authorList>
            <person name="Esposito J.J."/>
            <person name="Sammons S.A."/>
            <person name="Frace A.M."/>
            <person name="Osborne J.D."/>
            <person name="Olsen-Rasmussen M."/>
            <person name="Zhang M."/>
            <person name="Govil D."/>
            <person name="Damon I.K."/>
            <person name="Kline R."/>
            <person name="Laker M."/>
            <person name="Li Y."/>
            <person name="Smith G.L."/>
            <person name="Meyer H."/>
            <person name="LeDuc J.W."/>
            <person name="Wohlhueter R.M."/>
        </authorList>
    </citation>
    <scope>NUCLEOTIDE SEQUENCE [LARGE SCALE GENOMIC DNA]</scope>
    <source>
        <strain evidence="1">United Kingdom 1946 Harvey</strain>
    </source>
</reference>
<gene>
    <name evidence="1" type="ORF">VARV_UNK44_harv_186</name>
</gene>
<sequence>MIEWFSGKLPWKNKSSIAIQQKREYKKFIATFFEDCFPEGNKPLELVYTLDYSQTPNYERLRRLDCLYKIEIIFFFIERVMLRISNNIRLSLTLHDQIDYYGYLQGNRIFYKRRECIHFSSDNLVSIDNTVLWS</sequence>
<dbReference type="EMBL" id="DQ441444">
    <property type="protein sequence ID" value="ABF28567.1"/>
    <property type="molecule type" value="Genomic_DNA"/>
</dbReference>
<evidence type="ECO:0000313" key="2">
    <source>
        <dbReference type="Proteomes" id="UP000144412"/>
    </source>
</evidence>
<dbReference type="GO" id="GO:0016301">
    <property type="term" value="F:kinase activity"/>
    <property type="evidence" value="ECO:0007669"/>
    <property type="project" value="UniProtKB-KW"/>
</dbReference>
<evidence type="ECO:0000313" key="1">
    <source>
        <dbReference type="EMBL" id="ABF28567.1"/>
    </source>
</evidence>
<name>Q0N778_VARV</name>
<keyword evidence="1" id="KW-0418">Kinase</keyword>
<organism evidence="1 2">
    <name type="scientific">Variola virus</name>
    <dbReference type="NCBI Taxonomy" id="10255"/>
    <lineage>
        <taxon>Viruses</taxon>
        <taxon>Varidnaviria</taxon>
        <taxon>Bamfordvirae</taxon>
        <taxon>Nucleocytoviricota</taxon>
        <taxon>Pokkesviricetes</taxon>
        <taxon>Chitovirales</taxon>
        <taxon>Poxviridae</taxon>
        <taxon>Chordopoxvirinae</taxon>
        <taxon>Orthopoxvirus</taxon>
        <taxon>Orthopoxvirus variola</taxon>
    </lineage>
</organism>
<keyword evidence="1" id="KW-0808">Transferase</keyword>
<proteinExistence type="predicted"/>
<dbReference type="Proteomes" id="UP000144412">
    <property type="component" value="Segment"/>
</dbReference>
<dbReference type="Gene3D" id="1.10.510.10">
    <property type="entry name" value="Transferase(Phosphotransferase) domain 1"/>
    <property type="match status" value="1"/>
</dbReference>
<organismHost>
    <name type="scientific">Homo sapiens</name>
    <name type="common">Human</name>
    <dbReference type="NCBI Taxonomy" id="9606"/>
</organismHost>